<dbReference type="EMBL" id="LYXE01000005">
    <property type="protein sequence ID" value="PDW01377.1"/>
    <property type="molecule type" value="Genomic_DNA"/>
</dbReference>
<feature type="domain" description="Transposase DDE" evidence="2">
    <location>
        <begin position="408"/>
        <end position="530"/>
    </location>
</feature>
<feature type="domain" description="Transposase InsH N-terminal" evidence="1">
    <location>
        <begin position="23"/>
        <end position="115"/>
    </location>
</feature>
<sequence>MSMHEPLLGDYPIPEETARIARQVFPKGNVYMQLRDHFGMLYNNADFAHLFAREGQPALAPARLALVTVMQYMEGISDRQAADFVRDRISWKYALGLPLDDPGFDFSVLSEFRARLLTSDAERLLFDTVLELFRQEGLLKARGKQRSDSTAVLGAVRMLHRLEHVGETLRHALNTLAHLAPAWLRQVADPAWVERYGHRIEQYRFPKAEAQRQALAVTIGQDGYQLLTACWSPDAPDGVRSHPAVETLRRVWLQQYYRSDAAESPEVSLRLTSEQPPSAQIISSPYDPEARYTTKRETRWVGYKLHLTETCDDETPNLITHVATTPAPQADCTMTAPIQEALAAKELLPQEHYLDRGYVDADHIVQSARTHQIELVGPVITDPSWQARTPGGISLAQFVLDWEAQQAICPRGIASQSWSPAQDQHGNEMIVIHFPRSACRACDDQANCTKAKDGARTLSVRPQAHHEAIQMTRTQQQTGAFRKKYRRRAGIEGTFTQANRRCDLRHARYIGLAKVRLQHLITAIALNLFRALAWLAEVPRAQTRTSAFAKLMG</sequence>
<dbReference type="Pfam" id="PF13751">
    <property type="entry name" value="DDE_Tnp_1_6"/>
    <property type="match status" value="1"/>
</dbReference>
<dbReference type="PANTHER" id="PTHR35604:SF2">
    <property type="entry name" value="TRANSPOSASE INSH FOR INSERTION SEQUENCE ELEMENT IS5A-RELATED"/>
    <property type="match status" value="1"/>
</dbReference>
<evidence type="ECO:0000259" key="1">
    <source>
        <dbReference type="Pfam" id="PF05598"/>
    </source>
</evidence>
<comment type="caution">
    <text evidence="3">The sequence shown here is derived from an EMBL/GenBank/DDBJ whole genome shotgun (WGS) entry which is preliminary data.</text>
</comment>
<dbReference type="Proteomes" id="UP000220922">
    <property type="component" value="Unassembled WGS sequence"/>
</dbReference>
<evidence type="ECO:0000313" key="3">
    <source>
        <dbReference type="EMBL" id="PDW01377.1"/>
    </source>
</evidence>
<protein>
    <submittedName>
        <fullName evidence="3">Transposase</fullName>
    </submittedName>
</protein>
<accession>A0A2H3LF00</accession>
<evidence type="ECO:0000259" key="2">
    <source>
        <dbReference type="Pfam" id="PF13751"/>
    </source>
</evidence>
<dbReference type="InterPro" id="IPR047629">
    <property type="entry name" value="IS1182_transpos"/>
</dbReference>
<organism evidence="3 4">
    <name type="scientific">Candidatus Chloroploca asiatica</name>
    <dbReference type="NCBI Taxonomy" id="1506545"/>
    <lineage>
        <taxon>Bacteria</taxon>
        <taxon>Bacillati</taxon>
        <taxon>Chloroflexota</taxon>
        <taxon>Chloroflexia</taxon>
        <taxon>Chloroflexales</taxon>
        <taxon>Chloroflexineae</taxon>
        <taxon>Oscillochloridaceae</taxon>
        <taxon>Candidatus Chloroploca</taxon>
    </lineage>
</organism>
<name>A0A2H3LF00_9CHLR</name>
<gene>
    <name evidence="3" type="ORF">A9Q02_22815</name>
</gene>
<dbReference type="RefSeq" id="WP_097650333.1">
    <property type="nucleotide sequence ID" value="NZ_LYXE01000005.1"/>
</dbReference>
<evidence type="ECO:0000313" key="4">
    <source>
        <dbReference type="Proteomes" id="UP000220922"/>
    </source>
</evidence>
<dbReference type="Pfam" id="PF05598">
    <property type="entry name" value="DUF772"/>
    <property type="match status" value="1"/>
</dbReference>
<dbReference type="NCBIfam" id="NF033551">
    <property type="entry name" value="transpos_IS1182"/>
    <property type="match status" value="1"/>
</dbReference>
<dbReference type="AlphaFoldDB" id="A0A2H3LF00"/>
<keyword evidence="4" id="KW-1185">Reference proteome</keyword>
<dbReference type="PANTHER" id="PTHR35604">
    <property type="entry name" value="TRANSPOSASE INSH FOR INSERTION SEQUENCE ELEMENT IS5A-RELATED"/>
    <property type="match status" value="1"/>
</dbReference>
<dbReference type="InterPro" id="IPR008490">
    <property type="entry name" value="Transposase_InsH_N"/>
</dbReference>
<dbReference type="InterPro" id="IPR025668">
    <property type="entry name" value="Tnp_DDE_dom"/>
</dbReference>
<proteinExistence type="predicted"/>
<dbReference type="OrthoDB" id="9774608at2"/>
<reference evidence="3 4" key="1">
    <citation type="submission" date="2016-05" db="EMBL/GenBank/DDBJ databases">
        <authorList>
            <person name="Lavstsen T."/>
            <person name="Jespersen J.S."/>
        </authorList>
    </citation>
    <scope>NUCLEOTIDE SEQUENCE [LARGE SCALE GENOMIC DNA]</scope>
    <source>
        <strain evidence="3 4">B7-9</strain>
    </source>
</reference>